<dbReference type="AlphaFoldDB" id="A0A3B0YUP7"/>
<gene>
    <name evidence="1" type="ORF">MNBD_GAMMA16-651</name>
</gene>
<sequence>MQMKIHTTGFCIALLSMINMVSYAESPRIIDQQTAIWIYPKSSDAVSEAPARAFMRSKKNNPIIKGFKWEDSRKSQYAIYRSPGKLYFKGKAGYISEGLEEDLWDMPLQQAKDTLSEKGAVGLGAGYRLSDGTRFEFEYTVNKQDEQQLKFGYKF</sequence>
<dbReference type="EMBL" id="UOFO01000049">
    <property type="protein sequence ID" value="VAW84658.1"/>
    <property type="molecule type" value="Genomic_DNA"/>
</dbReference>
<proteinExistence type="predicted"/>
<accession>A0A3B0YUP7</accession>
<reference evidence="1" key="1">
    <citation type="submission" date="2018-06" db="EMBL/GenBank/DDBJ databases">
        <authorList>
            <person name="Zhirakovskaya E."/>
        </authorList>
    </citation>
    <scope>NUCLEOTIDE SEQUENCE</scope>
</reference>
<organism evidence="1">
    <name type="scientific">hydrothermal vent metagenome</name>
    <dbReference type="NCBI Taxonomy" id="652676"/>
    <lineage>
        <taxon>unclassified sequences</taxon>
        <taxon>metagenomes</taxon>
        <taxon>ecological metagenomes</taxon>
    </lineage>
</organism>
<evidence type="ECO:0000313" key="1">
    <source>
        <dbReference type="EMBL" id="VAW84658.1"/>
    </source>
</evidence>
<protein>
    <submittedName>
        <fullName evidence="1">Uncharacterized protein</fullName>
    </submittedName>
</protein>
<name>A0A3B0YUP7_9ZZZZ</name>